<evidence type="ECO:0000259" key="1">
    <source>
        <dbReference type="Pfam" id="PF06985"/>
    </source>
</evidence>
<dbReference type="InterPro" id="IPR010730">
    <property type="entry name" value="HET"/>
</dbReference>
<feature type="domain" description="Heterokaryon incompatibility" evidence="1">
    <location>
        <begin position="241"/>
        <end position="346"/>
    </location>
</feature>
<reference evidence="2 3" key="1">
    <citation type="submission" date="2014-02" db="EMBL/GenBank/DDBJ databases">
        <title>The genome sequence of Colletotrichum salicis CBS 607.94.</title>
        <authorList>
            <person name="Baroncelli R."/>
            <person name="Thon M.R."/>
        </authorList>
    </citation>
    <scope>NUCLEOTIDE SEQUENCE [LARGE SCALE GENOMIC DNA]</scope>
    <source>
        <strain evidence="2 3">CBS 607.94</strain>
    </source>
</reference>
<dbReference type="AlphaFoldDB" id="A0A135UR41"/>
<dbReference type="PANTHER" id="PTHR33112">
    <property type="entry name" value="DOMAIN PROTEIN, PUTATIVE-RELATED"/>
    <property type="match status" value="1"/>
</dbReference>
<gene>
    <name evidence="2" type="ORF">CSAL01_10601</name>
</gene>
<protein>
    <submittedName>
        <fullName evidence="2">Heterokaryon incompatibility protein</fullName>
    </submittedName>
</protein>
<proteinExistence type="predicted"/>
<keyword evidence="3" id="KW-1185">Reference proteome</keyword>
<evidence type="ECO:0000313" key="3">
    <source>
        <dbReference type="Proteomes" id="UP000070121"/>
    </source>
</evidence>
<dbReference type="STRING" id="1209931.A0A135UR41"/>
<dbReference type="Proteomes" id="UP000070121">
    <property type="component" value="Unassembled WGS sequence"/>
</dbReference>
<dbReference type="Pfam" id="PF06985">
    <property type="entry name" value="HET"/>
    <property type="match status" value="1"/>
</dbReference>
<organism evidence="2 3">
    <name type="scientific">Colletotrichum salicis</name>
    <dbReference type="NCBI Taxonomy" id="1209931"/>
    <lineage>
        <taxon>Eukaryota</taxon>
        <taxon>Fungi</taxon>
        <taxon>Dikarya</taxon>
        <taxon>Ascomycota</taxon>
        <taxon>Pezizomycotina</taxon>
        <taxon>Sordariomycetes</taxon>
        <taxon>Hypocreomycetidae</taxon>
        <taxon>Glomerellales</taxon>
        <taxon>Glomerellaceae</taxon>
        <taxon>Colletotrichum</taxon>
        <taxon>Colletotrichum acutatum species complex</taxon>
    </lineage>
</organism>
<dbReference type="EMBL" id="JFFI01001140">
    <property type="protein sequence ID" value="KXH62870.1"/>
    <property type="molecule type" value="Genomic_DNA"/>
</dbReference>
<dbReference type="OrthoDB" id="4812176at2759"/>
<comment type="caution">
    <text evidence="2">The sequence shown here is derived from an EMBL/GenBank/DDBJ whole genome shotgun (WGS) entry which is preliminary data.</text>
</comment>
<sequence length="728" mass="81861">MQPTVCSICEDAERLEVKPADMHRGPYKEFSVKGGTLNEVADTRGCGFCTFVWRLFAQSPPEGLKWPPDDDDEVTIRIRIQWLDWLNISVVSDIATEEEFILRWEKYVRRGQNVPDMEKELLVGTSISWSLETSVSKITSKEEDRRTWQVGICKVLPSSGSDEALQLAKSWLDNCRERHPKCAGPQPYFLPSRVIALQGQDPSRVYLKETEGIEGEYAALSYCWDPGGPGLITTKDNYRDHQNFDHLWVDLLCIVQDSVEDWAHEAALMFAVYSDAALTLSADGSNSATQGLFQSNQTLYTLDSKTYYDPGGDDLVYIKRSSHASLSGRASDMTQPIDQRGWTMQERLMSRRVLHFTEEEMVWECNSLTECECRRESNMSTRELAPSGTKSREGLYEHWRHIVREYAKRSLAYETDKMPALRGLVEKFQRVMQGVVGEDTNGKDEYLAGLWQNDLIEGLAWKPPTPGDLEAFLKATNHRRILNIDWHQSGGYVAPTWSWAHLRGPISYLYCRLSTPFIPFAEIVEADVVPVNANEPTGQVSSGFVTLDGHLVRGLQLDIIYGIYDGGDVKDSSFLSLAEPYDVFIEFVPDDPHGLVQAWGSNLSEVVVLLLGTRDFSPEEGGFGAIVGLSKPVKMSWKRPDDGENAEANDEDTAVAAIPPACELPSDLEAFVEDTEYPRFTTFLVPKESKLEKGKYERLGCFDVWGSNDVGVAKALFSSSVKERITVI</sequence>
<evidence type="ECO:0000313" key="2">
    <source>
        <dbReference type="EMBL" id="KXH62870.1"/>
    </source>
</evidence>
<name>A0A135UR41_9PEZI</name>
<accession>A0A135UR41</accession>
<dbReference type="PANTHER" id="PTHR33112:SF16">
    <property type="entry name" value="HETEROKARYON INCOMPATIBILITY DOMAIN-CONTAINING PROTEIN"/>
    <property type="match status" value="1"/>
</dbReference>